<keyword evidence="3" id="KW-1185">Reference proteome</keyword>
<comment type="similarity">
    <text evidence="1">Belongs to the WSCD family.</text>
</comment>
<gene>
    <name evidence="4" type="primary">LOC100374205</name>
</gene>
<protein>
    <submittedName>
        <fullName evidence="4">WSC domain-containing protein 1-like</fullName>
    </submittedName>
</protein>
<dbReference type="PANTHER" id="PTHR45964:SF9">
    <property type="entry name" value="SULFOTRANSFERASE"/>
    <property type="match status" value="1"/>
</dbReference>
<dbReference type="Proteomes" id="UP000694865">
    <property type="component" value="Unplaced"/>
</dbReference>
<dbReference type="InterPro" id="IPR000863">
    <property type="entry name" value="Sulfotransferase_dom"/>
</dbReference>
<evidence type="ECO:0000313" key="4">
    <source>
        <dbReference type="RefSeq" id="XP_002742011.1"/>
    </source>
</evidence>
<evidence type="ECO:0000259" key="2">
    <source>
        <dbReference type="Pfam" id="PF00685"/>
    </source>
</evidence>
<evidence type="ECO:0000313" key="3">
    <source>
        <dbReference type="Proteomes" id="UP000694865"/>
    </source>
</evidence>
<name>A0ABM0H1B7_SACKO</name>
<dbReference type="Pfam" id="PF00685">
    <property type="entry name" value="Sulfotransfer_1"/>
    <property type="match status" value="1"/>
</dbReference>
<evidence type="ECO:0000256" key="1">
    <source>
        <dbReference type="ARBA" id="ARBA00010236"/>
    </source>
</evidence>
<dbReference type="InterPro" id="IPR051589">
    <property type="entry name" value="Sialate-O-sulfotransferase"/>
</dbReference>
<reference evidence="4" key="1">
    <citation type="submission" date="2025-08" db="UniProtKB">
        <authorList>
            <consortium name="RefSeq"/>
        </authorList>
    </citation>
    <scope>IDENTIFICATION</scope>
    <source>
        <tissue evidence="4">Testes</tissue>
    </source>
</reference>
<dbReference type="RefSeq" id="XP_002742011.1">
    <property type="nucleotide sequence ID" value="XM_002741965.2"/>
</dbReference>
<dbReference type="PANTHER" id="PTHR45964">
    <property type="entry name" value="WSCD FAMILY MEMBER CG9164"/>
    <property type="match status" value="1"/>
</dbReference>
<sequence length="295" mass="33696">MARLRKSDMMYIRRRVVLSVFIVAVSASIWVQMLTASITRQADANSMDTSEPVCNVSLAPPGSRPIVALASYPCSGNTWTRHLLETATGIYTGSVYHDKNLYQGGFLGEMENWQSGTTLIVKRHSHDPTQYLNFHSAIMLIRNPYSVILCERNRQVTNSHTEYSSKEDLVKLDKKSGKDWKDFVKWQIPRWEDAVMSWMESTRPLLAIRYEDMKEDPVREVIKMTDFLNVTIGENGLNCLKQDIEGRFHRSADSEKLQLIEELYTEDLRSAIDSTIDRVTNKLTTHGFQPVSAIA</sequence>
<proteinExistence type="inferred from homology"/>
<dbReference type="Gene3D" id="3.40.50.300">
    <property type="entry name" value="P-loop containing nucleotide triphosphate hydrolases"/>
    <property type="match status" value="1"/>
</dbReference>
<feature type="domain" description="Sulfotransferase" evidence="2">
    <location>
        <begin position="67"/>
        <end position="238"/>
    </location>
</feature>
<dbReference type="SUPFAM" id="SSF52540">
    <property type="entry name" value="P-loop containing nucleoside triphosphate hydrolases"/>
    <property type="match status" value="1"/>
</dbReference>
<organism evidence="3 4">
    <name type="scientific">Saccoglossus kowalevskii</name>
    <name type="common">Acorn worm</name>
    <dbReference type="NCBI Taxonomy" id="10224"/>
    <lineage>
        <taxon>Eukaryota</taxon>
        <taxon>Metazoa</taxon>
        <taxon>Hemichordata</taxon>
        <taxon>Enteropneusta</taxon>
        <taxon>Harrimaniidae</taxon>
        <taxon>Saccoglossus</taxon>
    </lineage>
</organism>
<dbReference type="GeneID" id="100374205"/>
<dbReference type="InterPro" id="IPR027417">
    <property type="entry name" value="P-loop_NTPase"/>
</dbReference>
<accession>A0ABM0H1B7</accession>